<feature type="coiled-coil region" evidence="1">
    <location>
        <begin position="358"/>
        <end position="403"/>
    </location>
</feature>
<keyword evidence="2" id="KW-1133">Transmembrane helix</keyword>
<dbReference type="SUPFAM" id="SSF109604">
    <property type="entry name" value="HD-domain/PDEase-like"/>
    <property type="match status" value="1"/>
</dbReference>
<feature type="transmembrane region" description="Helical" evidence="2">
    <location>
        <begin position="332"/>
        <end position="351"/>
    </location>
</feature>
<dbReference type="InterPro" id="IPR052020">
    <property type="entry name" value="Cyclic_di-GMP/3'3'-cGAMP_PDE"/>
</dbReference>
<gene>
    <name evidence="4" type="ORF">C7380_1241</name>
</gene>
<protein>
    <submittedName>
        <fullName evidence="4">HD domain-containing protein</fullName>
    </submittedName>
</protein>
<keyword evidence="2" id="KW-0472">Membrane</keyword>
<dbReference type="PROSITE" id="PS51832">
    <property type="entry name" value="HD_GYP"/>
    <property type="match status" value="1"/>
</dbReference>
<dbReference type="RefSeq" id="WP_158274905.1">
    <property type="nucleotide sequence ID" value="NZ_JAMHJO010000008.1"/>
</dbReference>
<reference evidence="4 5" key="1">
    <citation type="submission" date="2018-05" db="EMBL/GenBank/DDBJ databases">
        <title>Genomic Encyclopedia of Type Strains, Phase IV (KMG-IV): sequencing the most valuable type-strain genomes for metagenomic binning, comparative biology and taxonomic classification.</title>
        <authorList>
            <person name="Goeker M."/>
        </authorList>
    </citation>
    <scope>NUCLEOTIDE SEQUENCE [LARGE SCALE GENOMIC DNA]</scope>
    <source>
        <strain evidence="4 5">DSM 24906</strain>
    </source>
</reference>
<dbReference type="Proteomes" id="UP000245921">
    <property type="component" value="Unassembled WGS sequence"/>
</dbReference>
<evidence type="ECO:0000256" key="2">
    <source>
        <dbReference type="SAM" id="Phobius"/>
    </source>
</evidence>
<dbReference type="InterPro" id="IPR037522">
    <property type="entry name" value="HD_GYP_dom"/>
</dbReference>
<keyword evidence="1" id="KW-0175">Coiled coil</keyword>
<organism evidence="4 5">
    <name type="scientific">Oceanotoga teriensis</name>
    <dbReference type="NCBI Taxonomy" id="515440"/>
    <lineage>
        <taxon>Bacteria</taxon>
        <taxon>Thermotogati</taxon>
        <taxon>Thermotogota</taxon>
        <taxon>Thermotogae</taxon>
        <taxon>Petrotogales</taxon>
        <taxon>Petrotogaceae</taxon>
        <taxon>Oceanotoga</taxon>
    </lineage>
</organism>
<sequence>MFKRIFFFISFFLIMGFSFSEDLNILILNSYHSGYKWSDDITKFLVDYNLKNDYNYFIEYMDTKHHYEDDFFVHLKEFFSEKYKNTKFDYIFSIDDNALKFLRVFGEDIFGNIPIIFCGVNNYKNIDFSELKNYYGIFEDIDMKNNLKLIKDMYSNLNSLYIINDNKSATGIILKEEILKEIEFFDFKEINFIENENFKDIFDFVKSIDKNSAIFLMVYFVDKQGKYMDPVEFSKRLASDSKVPVFVPWDFYLNTGVIGGKVLSGQSQAEEMIKIFENLRRQKELKEHLYQPHQKFIFDNYILNKFNINRKYLPSNYELINKSESFFIKYKYFIILNLIIFLILFLLIFYLRSRLLIKKKYIKKLKKQEEKLNASYEELEALNETLEESYNENETLLNNLKVLIDFSIHNFSNLDTFLKEVFTKMKFLMPEADNGGVLLFEEDKINIVEKSNYTDEMLENFDFNVEQFYNMSKVFIKEYDKPLIFSDSKDEIKVYKTMNISIRTEKKLYGVMIFDICSENMNFSNESIRFARYFNKIMFNYLTIMEKNKEIFDSYVDFSNKLAIIAESYDQEMANHIYRIGELAYFIAKKMDLNSDFCEKIKIFAPLHDIGKIFVDKNILTKKESLTTDEWEDMKKHTLYSSYLLSGNSNFKIAYNIALYHHEKFDGTGYPSGLLGNDIPIEAQIVSVVDVYDALRSKRSYKSDFSHEKTMEIIFKGDGRTSPNHFNPEILKVLKENSDEIKQLWFDL</sequence>
<dbReference type="Pfam" id="PF13487">
    <property type="entry name" value="HD_5"/>
    <property type="match status" value="1"/>
</dbReference>
<evidence type="ECO:0000256" key="1">
    <source>
        <dbReference type="SAM" id="Coils"/>
    </source>
</evidence>
<proteinExistence type="predicted"/>
<keyword evidence="5" id="KW-1185">Reference proteome</keyword>
<dbReference type="AlphaFoldDB" id="A0AA45C4U6"/>
<accession>A0AA45C4U6</accession>
<dbReference type="CDD" id="cd00077">
    <property type="entry name" value="HDc"/>
    <property type="match status" value="1"/>
</dbReference>
<dbReference type="Gene3D" id="1.10.3210.10">
    <property type="entry name" value="Hypothetical protein af1432"/>
    <property type="match status" value="1"/>
</dbReference>
<evidence type="ECO:0000313" key="5">
    <source>
        <dbReference type="Proteomes" id="UP000245921"/>
    </source>
</evidence>
<dbReference type="EMBL" id="QGGI01000024">
    <property type="protein sequence ID" value="PWJ87393.1"/>
    <property type="molecule type" value="Genomic_DNA"/>
</dbReference>
<dbReference type="InterPro" id="IPR003607">
    <property type="entry name" value="HD/PDEase_dom"/>
</dbReference>
<keyword evidence="2" id="KW-0812">Transmembrane</keyword>
<dbReference type="PANTHER" id="PTHR45228">
    <property type="entry name" value="CYCLIC DI-GMP PHOSPHODIESTERASE TM_0186-RELATED"/>
    <property type="match status" value="1"/>
</dbReference>
<evidence type="ECO:0000313" key="4">
    <source>
        <dbReference type="EMBL" id="PWJ87393.1"/>
    </source>
</evidence>
<comment type="caution">
    <text evidence="4">The sequence shown here is derived from an EMBL/GenBank/DDBJ whole genome shotgun (WGS) entry which is preliminary data.</text>
</comment>
<evidence type="ECO:0000259" key="3">
    <source>
        <dbReference type="PROSITE" id="PS51832"/>
    </source>
</evidence>
<name>A0AA45C4U6_9BACT</name>
<dbReference type="SMART" id="SM00471">
    <property type="entry name" value="HDc"/>
    <property type="match status" value="1"/>
</dbReference>
<dbReference type="PANTHER" id="PTHR45228:SF8">
    <property type="entry name" value="TWO-COMPONENT RESPONSE REGULATOR-RELATED"/>
    <property type="match status" value="1"/>
</dbReference>
<feature type="domain" description="HD-GYP" evidence="3">
    <location>
        <begin position="551"/>
        <end position="748"/>
    </location>
</feature>